<dbReference type="STRING" id="1618570.UT08_C0007G0038"/>
<protein>
    <recommendedName>
        <fullName evidence="2">Peptidase M11 gametolysin domain-containing protein</fullName>
    </recommendedName>
</protein>
<dbReference type="Pfam" id="PF05548">
    <property type="entry name" value="Peptidase_M11"/>
    <property type="match status" value="1"/>
</dbReference>
<reference evidence="3 4" key="1">
    <citation type="journal article" date="2015" name="Nature">
        <title>rRNA introns, odd ribosomes, and small enigmatic genomes across a large radiation of phyla.</title>
        <authorList>
            <person name="Brown C.T."/>
            <person name="Hug L.A."/>
            <person name="Thomas B.C."/>
            <person name="Sharon I."/>
            <person name="Castelle C.J."/>
            <person name="Singh A."/>
            <person name="Wilkins M.J."/>
            <person name="Williams K.H."/>
            <person name="Banfield J.F."/>
        </authorList>
    </citation>
    <scope>NUCLEOTIDE SEQUENCE [LARGE SCALE GENOMIC DNA]</scope>
</reference>
<dbReference type="PANTHER" id="PTHR41775">
    <property type="entry name" value="SECRETED PROTEIN-RELATED"/>
    <property type="match status" value="1"/>
</dbReference>
<evidence type="ECO:0000313" key="4">
    <source>
        <dbReference type="Proteomes" id="UP000034081"/>
    </source>
</evidence>
<feature type="domain" description="Peptidase M11 gametolysin" evidence="2">
    <location>
        <begin position="55"/>
        <end position="260"/>
    </location>
</feature>
<keyword evidence="1" id="KW-1133">Transmembrane helix</keyword>
<gene>
    <name evidence="3" type="ORF">UT08_C0007G0038</name>
</gene>
<dbReference type="GO" id="GO:0000272">
    <property type="term" value="P:polysaccharide catabolic process"/>
    <property type="evidence" value="ECO:0007669"/>
    <property type="project" value="InterPro"/>
</dbReference>
<dbReference type="PATRIC" id="fig|1618570.3.peg.775"/>
<feature type="transmembrane region" description="Helical" evidence="1">
    <location>
        <begin position="12"/>
        <end position="29"/>
    </location>
</feature>
<dbReference type="Gene3D" id="1.10.1330.10">
    <property type="entry name" value="Dockerin domain"/>
    <property type="match status" value="1"/>
</dbReference>
<name>A0A0G0LBY0_9BACT</name>
<organism evidence="3 4">
    <name type="scientific">Candidatus Woesebacteria bacterium GW2011_GWB1_38_8</name>
    <dbReference type="NCBI Taxonomy" id="1618570"/>
    <lineage>
        <taxon>Bacteria</taxon>
        <taxon>Candidatus Woeseibacteriota</taxon>
    </lineage>
</organism>
<accession>A0A0G0LBY0</accession>
<sequence>MSGIKQHNFTKIRITFFLLILYLFSPFYYNNIIHASEIFIDSSGTQIDLANVNLSVILIKFSDTGSTGFSEQDVERLMFTDEGSTKYYYEEVSFNKMSFTGHVYDWVTIPYTKPVTDDYRDCRLFEWIDSARAILEQNGNSLSDYNYSYYVFDDRIPACVYAGLAIHKAGIIYGGIIYGTNNDFSIYVFTHELGHAFGLGHANFLDCGSISIDSYENCEEFEYGDPYDVMGRTMTHLNAPHKMSLGWIPYSNALPISESGVYQISTVTQPSTSTQVLKIPKPDTREYYLVEYHNSVGFDANLEPRLLNGVSIRIWNNNPYRATRLIDPYPINGSTSNYRPLLYNNEQFEDNLNQITIKQISHDEISATVEVNVSQQQMQPYTIEGVLIDEFGNPLSIPGMGVIVERLDGSGVNYSALDMPQWKFENLETGYYSIMAHPIQGYRIVSASCGGCRWIPDEFLGGNRTTVTFSPTSSFEYITFKYIPIRGDANNDYKIDFIDYAIWRIHFGQATTNGITDGDFNNSNFVDFVDYAVWRLNFGT</sequence>
<proteinExistence type="predicted"/>
<dbReference type="InterPro" id="IPR008752">
    <property type="entry name" value="Peptidase_M11"/>
</dbReference>
<dbReference type="Proteomes" id="UP000034081">
    <property type="component" value="Unassembled WGS sequence"/>
</dbReference>
<evidence type="ECO:0000256" key="1">
    <source>
        <dbReference type="SAM" id="Phobius"/>
    </source>
</evidence>
<evidence type="ECO:0000259" key="2">
    <source>
        <dbReference type="Pfam" id="PF05548"/>
    </source>
</evidence>
<dbReference type="EMBL" id="LBVL01000007">
    <property type="protein sequence ID" value="KKQ85365.1"/>
    <property type="molecule type" value="Genomic_DNA"/>
</dbReference>
<dbReference type="SUPFAM" id="SSF63446">
    <property type="entry name" value="Type I dockerin domain"/>
    <property type="match status" value="1"/>
</dbReference>
<evidence type="ECO:0000313" key="3">
    <source>
        <dbReference type="EMBL" id="KKQ85365.1"/>
    </source>
</evidence>
<dbReference type="SUPFAM" id="SSF55486">
    <property type="entry name" value="Metalloproteases ('zincins'), catalytic domain"/>
    <property type="match status" value="1"/>
</dbReference>
<keyword evidence="1" id="KW-0812">Transmembrane</keyword>
<dbReference type="AlphaFoldDB" id="A0A0G0LBY0"/>
<comment type="caution">
    <text evidence="3">The sequence shown here is derived from an EMBL/GenBank/DDBJ whole genome shotgun (WGS) entry which is preliminary data.</text>
</comment>
<dbReference type="PANTHER" id="PTHR41775:SF1">
    <property type="entry name" value="PEPTIDASE M6-LIKE DOMAIN-CONTAINING PROTEIN"/>
    <property type="match status" value="1"/>
</dbReference>
<keyword evidence="1" id="KW-0472">Membrane</keyword>
<dbReference type="InterPro" id="IPR036439">
    <property type="entry name" value="Dockerin_dom_sf"/>
</dbReference>